<evidence type="ECO:0000313" key="10">
    <source>
        <dbReference type="EMBL" id="SPD07852.1"/>
    </source>
</evidence>
<reference evidence="10" key="1">
    <citation type="submission" date="2018-02" db="EMBL/GenBank/DDBJ databases">
        <authorList>
            <person name="Cohen D.B."/>
            <person name="Kent A.D."/>
        </authorList>
    </citation>
    <scope>NUCLEOTIDE SEQUENCE</scope>
</reference>
<keyword evidence="3" id="KW-0436">Ligase</keyword>
<comment type="catalytic activity">
    <reaction evidence="8">
        <text>tRNA(Gly) + glycine + ATP = glycyl-tRNA(Gly) + AMP + diphosphate</text>
        <dbReference type="Rhea" id="RHEA:16013"/>
        <dbReference type="Rhea" id="RHEA-COMP:9664"/>
        <dbReference type="Rhea" id="RHEA-COMP:9683"/>
        <dbReference type="ChEBI" id="CHEBI:30616"/>
        <dbReference type="ChEBI" id="CHEBI:33019"/>
        <dbReference type="ChEBI" id="CHEBI:57305"/>
        <dbReference type="ChEBI" id="CHEBI:78442"/>
        <dbReference type="ChEBI" id="CHEBI:78522"/>
        <dbReference type="ChEBI" id="CHEBI:456215"/>
        <dbReference type="EC" id="6.1.1.14"/>
    </reaction>
</comment>
<dbReference type="GO" id="GO:0006426">
    <property type="term" value="P:glycyl-tRNA aminoacylation"/>
    <property type="evidence" value="ECO:0007669"/>
    <property type="project" value="InterPro"/>
</dbReference>
<dbReference type="GO" id="GO:0009570">
    <property type="term" value="C:chloroplast stroma"/>
    <property type="evidence" value="ECO:0007669"/>
    <property type="project" value="TreeGrafter"/>
</dbReference>
<evidence type="ECO:0000256" key="4">
    <source>
        <dbReference type="ARBA" id="ARBA00022741"/>
    </source>
</evidence>
<dbReference type="EC" id="6.1.1.14" evidence="2"/>
<evidence type="ECO:0000256" key="1">
    <source>
        <dbReference type="ARBA" id="ARBA00008226"/>
    </source>
</evidence>
<accession>A0A2N9H6Y1</accession>
<feature type="compositionally biased region" description="Basic and acidic residues" evidence="9">
    <location>
        <begin position="28"/>
        <end position="43"/>
    </location>
</feature>
<organism evidence="10">
    <name type="scientific">Fagus sylvatica</name>
    <name type="common">Beechnut</name>
    <dbReference type="NCBI Taxonomy" id="28930"/>
    <lineage>
        <taxon>Eukaryota</taxon>
        <taxon>Viridiplantae</taxon>
        <taxon>Streptophyta</taxon>
        <taxon>Embryophyta</taxon>
        <taxon>Tracheophyta</taxon>
        <taxon>Spermatophyta</taxon>
        <taxon>Magnoliopsida</taxon>
        <taxon>eudicotyledons</taxon>
        <taxon>Gunneridae</taxon>
        <taxon>Pentapetalae</taxon>
        <taxon>rosids</taxon>
        <taxon>fabids</taxon>
        <taxon>Fagales</taxon>
        <taxon>Fagaceae</taxon>
        <taxon>Fagus</taxon>
    </lineage>
</organism>
<gene>
    <name evidence="10" type="ORF">FSB_LOCUS35734</name>
</gene>
<keyword evidence="6" id="KW-0648">Protein biosynthesis</keyword>
<dbReference type="GO" id="GO:0005739">
    <property type="term" value="C:mitochondrion"/>
    <property type="evidence" value="ECO:0007669"/>
    <property type="project" value="TreeGrafter"/>
</dbReference>
<comment type="similarity">
    <text evidence="1">Belongs to the class-II aminoacyl-tRNA synthetase family.</text>
</comment>
<dbReference type="PANTHER" id="PTHR30075">
    <property type="entry name" value="GLYCYL-TRNA SYNTHETASE"/>
    <property type="match status" value="1"/>
</dbReference>
<dbReference type="InterPro" id="IPR015944">
    <property type="entry name" value="Gly-tRNA-synth_bsu"/>
</dbReference>
<feature type="region of interest" description="Disordered" evidence="9">
    <location>
        <begin position="1"/>
        <end position="79"/>
    </location>
</feature>
<feature type="compositionally biased region" description="Basic residues" evidence="9">
    <location>
        <begin position="58"/>
        <end position="67"/>
    </location>
</feature>
<sequence length="262" mass="29500">MRIAAISAIPHAQQTRNKRQNHKNGKTTTKDKREPEDNMKRANTDQPTMAPTPSARQTRVKQRRIHERGRSSTRDKRCFDENMNKGGLFPKRVLKSAAQVCHTRWGVAEALFEITLTRFSGDILPATDAGIVLSIADRLASLVGLFASGCQLSSTNDPFGLRRISYGLVQVLVEKDRNLDLKQALELAAEVQHIKVDASTIDDVHQFVTRRLEQFLRIYSTENKELYHWGSVSISVSYIWPIVRVKPETPPHSALGAFTAEL</sequence>
<evidence type="ECO:0000256" key="2">
    <source>
        <dbReference type="ARBA" id="ARBA00012829"/>
    </source>
</evidence>
<proteinExistence type="inferred from homology"/>
<dbReference type="PROSITE" id="PS50861">
    <property type="entry name" value="AA_TRNA_LIGASE_II_GLYAB"/>
    <property type="match status" value="1"/>
</dbReference>
<keyword evidence="5" id="KW-0067">ATP-binding</keyword>
<evidence type="ECO:0000256" key="9">
    <source>
        <dbReference type="SAM" id="MobiDB-lite"/>
    </source>
</evidence>
<dbReference type="AlphaFoldDB" id="A0A2N9H6Y1"/>
<evidence type="ECO:0000256" key="8">
    <source>
        <dbReference type="ARBA" id="ARBA00047937"/>
    </source>
</evidence>
<feature type="compositionally biased region" description="Basic residues" evidence="9">
    <location>
        <begin position="16"/>
        <end position="25"/>
    </location>
</feature>
<dbReference type="EMBL" id="OIVN01002971">
    <property type="protein sequence ID" value="SPD07852.1"/>
    <property type="molecule type" value="Genomic_DNA"/>
</dbReference>
<feature type="compositionally biased region" description="Basic and acidic residues" evidence="9">
    <location>
        <begin position="68"/>
        <end position="79"/>
    </location>
</feature>
<evidence type="ECO:0000256" key="7">
    <source>
        <dbReference type="ARBA" id="ARBA00023146"/>
    </source>
</evidence>
<dbReference type="GO" id="GO:0004820">
    <property type="term" value="F:glycine-tRNA ligase activity"/>
    <property type="evidence" value="ECO:0007669"/>
    <property type="project" value="UniProtKB-EC"/>
</dbReference>
<dbReference type="PANTHER" id="PTHR30075:SF2">
    <property type="entry name" value="GLYCINE--TRNA LIGASE, CHLOROPLASTIC_MITOCHONDRIAL 2"/>
    <property type="match status" value="1"/>
</dbReference>
<name>A0A2N9H6Y1_FAGSY</name>
<keyword evidence="7" id="KW-0030">Aminoacyl-tRNA synthetase</keyword>
<keyword evidence="4" id="KW-0547">Nucleotide-binding</keyword>
<feature type="compositionally biased region" description="Polar residues" evidence="9">
    <location>
        <begin position="44"/>
        <end position="57"/>
    </location>
</feature>
<evidence type="ECO:0000256" key="5">
    <source>
        <dbReference type="ARBA" id="ARBA00022840"/>
    </source>
</evidence>
<evidence type="ECO:0000256" key="6">
    <source>
        <dbReference type="ARBA" id="ARBA00022917"/>
    </source>
</evidence>
<evidence type="ECO:0000256" key="3">
    <source>
        <dbReference type="ARBA" id="ARBA00022598"/>
    </source>
</evidence>
<dbReference type="InterPro" id="IPR006194">
    <property type="entry name" value="Gly-tRNA-synth_heterodimer"/>
</dbReference>
<protein>
    <recommendedName>
        <fullName evidence="2">glycine--tRNA ligase</fullName>
        <ecNumber evidence="2">6.1.1.14</ecNumber>
    </recommendedName>
</protein>
<dbReference type="GO" id="GO:0005524">
    <property type="term" value="F:ATP binding"/>
    <property type="evidence" value="ECO:0007669"/>
    <property type="project" value="UniProtKB-KW"/>
</dbReference>
<dbReference type="Pfam" id="PF02092">
    <property type="entry name" value="tRNA_synt_2f"/>
    <property type="match status" value="1"/>
</dbReference>